<dbReference type="PANTHER" id="PTHR22911">
    <property type="entry name" value="ACYL-MALONYL CONDENSING ENZYME-RELATED"/>
    <property type="match status" value="1"/>
</dbReference>
<evidence type="ECO:0000256" key="1">
    <source>
        <dbReference type="ARBA" id="ARBA00004141"/>
    </source>
</evidence>
<evidence type="ECO:0000256" key="5">
    <source>
        <dbReference type="SAM" id="Phobius"/>
    </source>
</evidence>
<feature type="transmembrane region" description="Helical" evidence="5">
    <location>
        <begin position="129"/>
        <end position="149"/>
    </location>
</feature>
<keyword evidence="4 5" id="KW-0472">Membrane</keyword>
<name>A0A7S1ZXH5_TRICV</name>
<feature type="transmembrane region" description="Helical" evidence="5">
    <location>
        <begin position="316"/>
        <end position="333"/>
    </location>
</feature>
<dbReference type="InterPro" id="IPR000620">
    <property type="entry name" value="EamA_dom"/>
</dbReference>
<feature type="transmembrane region" description="Helical" evidence="5">
    <location>
        <begin position="260"/>
        <end position="277"/>
    </location>
</feature>
<feature type="transmembrane region" description="Helical" evidence="5">
    <location>
        <begin position="161"/>
        <end position="180"/>
    </location>
</feature>
<evidence type="ECO:0000313" key="7">
    <source>
        <dbReference type="EMBL" id="CAD9351539.1"/>
    </source>
</evidence>
<dbReference type="SUPFAM" id="SSF103481">
    <property type="entry name" value="Multidrug resistance efflux transporter EmrE"/>
    <property type="match status" value="2"/>
</dbReference>
<evidence type="ECO:0000256" key="2">
    <source>
        <dbReference type="ARBA" id="ARBA00022692"/>
    </source>
</evidence>
<feature type="transmembrane region" description="Helical" evidence="5">
    <location>
        <begin position="289"/>
        <end position="310"/>
    </location>
</feature>
<proteinExistence type="predicted"/>
<evidence type="ECO:0000256" key="3">
    <source>
        <dbReference type="ARBA" id="ARBA00022989"/>
    </source>
</evidence>
<dbReference type="PANTHER" id="PTHR22911:SF6">
    <property type="entry name" value="SOLUTE CARRIER FAMILY 35 MEMBER G1"/>
    <property type="match status" value="1"/>
</dbReference>
<keyword evidence="3 5" id="KW-1133">Transmembrane helix</keyword>
<feature type="transmembrane region" description="Helical" evidence="5">
    <location>
        <begin position="24"/>
        <end position="43"/>
    </location>
</feature>
<dbReference type="Gene3D" id="1.10.3730.20">
    <property type="match status" value="1"/>
</dbReference>
<dbReference type="AlphaFoldDB" id="A0A7S1ZXH5"/>
<comment type="subcellular location">
    <subcellularLocation>
        <location evidence="1">Membrane</location>
        <topology evidence="1">Multi-pass membrane protein</topology>
    </subcellularLocation>
</comment>
<dbReference type="Pfam" id="PF00892">
    <property type="entry name" value="EamA"/>
    <property type="match status" value="2"/>
</dbReference>
<reference evidence="7" key="1">
    <citation type="submission" date="2021-01" db="EMBL/GenBank/DDBJ databases">
        <authorList>
            <person name="Corre E."/>
            <person name="Pelletier E."/>
            <person name="Niang G."/>
            <person name="Scheremetjew M."/>
            <person name="Finn R."/>
            <person name="Kale V."/>
            <person name="Holt S."/>
            <person name="Cochrane G."/>
            <person name="Meng A."/>
            <person name="Brown T."/>
            <person name="Cohen L."/>
        </authorList>
    </citation>
    <scope>NUCLEOTIDE SEQUENCE</scope>
    <source>
        <strain evidence="7">Grunow 1884</strain>
    </source>
</reference>
<dbReference type="EMBL" id="HBGO01027842">
    <property type="protein sequence ID" value="CAD9351539.1"/>
    <property type="molecule type" value="Transcribed_RNA"/>
</dbReference>
<protein>
    <recommendedName>
        <fullName evidence="6">EamA domain-containing protein</fullName>
    </recommendedName>
</protein>
<feature type="transmembrane region" description="Helical" evidence="5">
    <location>
        <begin position="192"/>
        <end position="211"/>
    </location>
</feature>
<gene>
    <name evidence="7" type="ORF">OSIN01602_LOCUS16038</name>
</gene>
<evidence type="ECO:0000259" key="6">
    <source>
        <dbReference type="Pfam" id="PF00892"/>
    </source>
</evidence>
<evidence type="ECO:0000256" key="4">
    <source>
        <dbReference type="ARBA" id="ARBA00023136"/>
    </source>
</evidence>
<accession>A0A7S1ZXH5</accession>
<feature type="domain" description="EamA" evidence="6">
    <location>
        <begin position="193"/>
        <end position="331"/>
    </location>
</feature>
<sequence length="379" mass="40270">MTTGTPSTPRLAAFLNLSTESFGLLLQLLSSILLSIMGVFLKLAAATGLPSTEQVFLRAMFQGSLVLALMTSIGCDESGSQGIPGKSLLWFPFGGNPTVRRVVIARGVLGGLGFICYYYTISHLPLGDAFTLLGLHPAITVFAASAILGEPLRKYQVAATMATITGAILISRPTFIFGFSEKSGKYDDGSSSLGYITAFLGACLASGVMILVRKAGKIGAHTFQLVISWAIFGIFFSLIFSRPLAGTDGGTWGLPSSHAAWGYVFGLCCFGSMAHLLMNYAGRITRAGLISLMKSSEMLWSYLLQVLVFGEAPRPMTLVGAGLILISLVLIGVQKMLDGKSAIESDEKEKDGLMGEVAVENHMKIELHVDYGSAQGTPR</sequence>
<keyword evidence="2 5" id="KW-0812">Transmembrane</keyword>
<dbReference type="InterPro" id="IPR037185">
    <property type="entry name" value="EmrE-like"/>
</dbReference>
<feature type="transmembrane region" description="Helical" evidence="5">
    <location>
        <begin position="223"/>
        <end position="240"/>
    </location>
</feature>
<dbReference type="GO" id="GO:0016020">
    <property type="term" value="C:membrane"/>
    <property type="evidence" value="ECO:0007669"/>
    <property type="project" value="UniProtKB-SubCell"/>
</dbReference>
<feature type="domain" description="EamA" evidence="6">
    <location>
        <begin position="22"/>
        <end position="171"/>
    </location>
</feature>
<organism evidence="7">
    <name type="scientific">Trieres chinensis</name>
    <name type="common">Marine centric diatom</name>
    <name type="synonym">Odontella sinensis</name>
    <dbReference type="NCBI Taxonomy" id="1514140"/>
    <lineage>
        <taxon>Eukaryota</taxon>
        <taxon>Sar</taxon>
        <taxon>Stramenopiles</taxon>
        <taxon>Ochrophyta</taxon>
        <taxon>Bacillariophyta</taxon>
        <taxon>Mediophyceae</taxon>
        <taxon>Biddulphiophycidae</taxon>
        <taxon>Eupodiscales</taxon>
        <taxon>Parodontellaceae</taxon>
        <taxon>Trieres</taxon>
    </lineage>
</organism>